<evidence type="ECO:0000313" key="8">
    <source>
        <dbReference type="EMBL" id="QHN43162.1"/>
    </source>
</evidence>
<dbReference type="Proteomes" id="UP001059824">
    <property type="component" value="Chromosome"/>
</dbReference>
<dbReference type="Gene3D" id="1.10.8.10">
    <property type="entry name" value="DNA helicase RuvA subunit, C-terminal domain"/>
    <property type="match status" value="1"/>
</dbReference>
<dbReference type="GO" id="GO:0009379">
    <property type="term" value="C:Holliday junction helicase complex"/>
    <property type="evidence" value="ECO:0007669"/>
    <property type="project" value="InterPro"/>
</dbReference>
<comment type="domain">
    <text evidence="6">Has three domains with a flexible linker between the domains II and III and assumes an 'L' shape. Domain III is highly mobile and contacts RuvB.</text>
</comment>
<dbReference type="HAMAP" id="MF_00031">
    <property type="entry name" value="DNA_HJ_migration_RuvA"/>
    <property type="match status" value="1"/>
</dbReference>
<keyword evidence="1 6" id="KW-0963">Cytoplasm</keyword>
<reference evidence="8" key="1">
    <citation type="journal article" date="2021" name="Nat. Microbiol.">
        <title>Cocultivation of an ultrasmall environmental parasitic bacterium with lytic ability against bacteria associated with wastewater foams.</title>
        <authorList>
            <person name="Batinovic S."/>
            <person name="Rose J.J.A."/>
            <person name="Ratcliffe J."/>
            <person name="Seviour R.J."/>
            <person name="Petrovski S."/>
        </authorList>
    </citation>
    <scope>NUCLEOTIDE SEQUENCE</scope>
    <source>
        <strain evidence="8">JR1</strain>
    </source>
</reference>
<evidence type="ECO:0000256" key="2">
    <source>
        <dbReference type="ARBA" id="ARBA00022763"/>
    </source>
</evidence>
<accession>A0A857MNJ8</accession>
<proteinExistence type="inferred from homology"/>
<keyword evidence="4 6" id="KW-0233">DNA recombination</keyword>
<dbReference type="GO" id="GO:0009378">
    <property type="term" value="F:four-way junction helicase activity"/>
    <property type="evidence" value="ECO:0007669"/>
    <property type="project" value="InterPro"/>
</dbReference>
<dbReference type="GO" id="GO:0048476">
    <property type="term" value="C:Holliday junction resolvase complex"/>
    <property type="evidence" value="ECO:0007669"/>
    <property type="project" value="UniProtKB-UniRule"/>
</dbReference>
<evidence type="ECO:0000256" key="6">
    <source>
        <dbReference type="HAMAP-Rule" id="MF_00031"/>
    </source>
</evidence>
<organism evidence="8 9">
    <name type="scientific">Candidatus Mycosynbacter amalyticus</name>
    <dbReference type="NCBI Taxonomy" id="2665156"/>
    <lineage>
        <taxon>Bacteria</taxon>
        <taxon>Candidatus Saccharimonadota</taxon>
        <taxon>Candidatus Saccharimonadota incertae sedis</taxon>
        <taxon>Candidatus Mycosynbacter</taxon>
    </lineage>
</organism>
<protein>
    <recommendedName>
        <fullName evidence="6">Holliday junction branch migration complex subunit RuvA</fullName>
    </recommendedName>
</protein>
<dbReference type="InterPro" id="IPR011114">
    <property type="entry name" value="RuvA_C"/>
</dbReference>
<keyword evidence="5 6" id="KW-0234">DNA repair</keyword>
<dbReference type="GO" id="GO:0000400">
    <property type="term" value="F:four-way junction DNA binding"/>
    <property type="evidence" value="ECO:0007669"/>
    <property type="project" value="UniProtKB-UniRule"/>
</dbReference>
<comment type="function">
    <text evidence="6">The RuvA-RuvB-RuvC complex processes Holliday junction (HJ) DNA during genetic recombination and DNA repair, while the RuvA-RuvB complex plays an important role in the rescue of blocked DNA replication forks via replication fork reversal (RFR). RuvA specifically binds to HJ cruciform DNA, conferring on it an open structure. The RuvB hexamer acts as an ATP-dependent pump, pulling dsDNA into and through the RuvAB complex. HJ branch migration allows RuvC to scan DNA until it finds its consensus sequence, where it cleaves and resolves the cruciform DNA.</text>
</comment>
<dbReference type="RefSeq" id="WP_260763072.1">
    <property type="nucleotide sequence ID" value="NZ_CP045921.1"/>
</dbReference>
<dbReference type="SUPFAM" id="SSF46929">
    <property type="entry name" value="DNA helicase RuvA subunit, C-terminal domain"/>
    <property type="match status" value="1"/>
</dbReference>
<comment type="subcellular location">
    <subcellularLocation>
        <location evidence="6">Cytoplasm</location>
    </subcellularLocation>
</comment>
<dbReference type="SMART" id="SM00278">
    <property type="entry name" value="HhH1"/>
    <property type="match status" value="2"/>
</dbReference>
<keyword evidence="3 6" id="KW-0238">DNA-binding</keyword>
<keyword evidence="8" id="KW-0378">Hydrolase</keyword>
<name>A0A857MNJ8_9BACT</name>
<evidence type="ECO:0000256" key="1">
    <source>
        <dbReference type="ARBA" id="ARBA00022490"/>
    </source>
</evidence>
<dbReference type="GO" id="GO:0005524">
    <property type="term" value="F:ATP binding"/>
    <property type="evidence" value="ECO:0007669"/>
    <property type="project" value="InterPro"/>
</dbReference>
<dbReference type="CDD" id="cd14332">
    <property type="entry name" value="UBA_RuvA_C"/>
    <property type="match status" value="1"/>
</dbReference>
<dbReference type="Gene3D" id="1.10.150.20">
    <property type="entry name" value="5' to 3' exonuclease, C-terminal subdomain"/>
    <property type="match status" value="1"/>
</dbReference>
<dbReference type="GO" id="GO:0006281">
    <property type="term" value="P:DNA repair"/>
    <property type="evidence" value="ECO:0007669"/>
    <property type="project" value="UniProtKB-UniRule"/>
</dbReference>
<dbReference type="InterPro" id="IPR003583">
    <property type="entry name" value="Hlx-hairpin-Hlx_DNA-bd_motif"/>
</dbReference>
<dbReference type="SUPFAM" id="SSF50249">
    <property type="entry name" value="Nucleic acid-binding proteins"/>
    <property type="match status" value="1"/>
</dbReference>
<dbReference type="AlphaFoldDB" id="A0A857MNJ8"/>
<dbReference type="KEGG" id="mama:GII36_04915"/>
<comment type="similarity">
    <text evidence="6">Belongs to the RuvA family.</text>
</comment>
<dbReference type="Pfam" id="PF07499">
    <property type="entry name" value="RuvA_C"/>
    <property type="match status" value="1"/>
</dbReference>
<feature type="domain" description="Helix-hairpin-helix DNA-binding motif class 1" evidence="7">
    <location>
        <begin position="72"/>
        <end position="91"/>
    </location>
</feature>
<dbReference type="EMBL" id="CP045921">
    <property type="protein sequence ID" value="QHN43162.1"/>
    <property type="molecule type" value="Genomic_DNA"/>
</dbReference>
<evidence type="ECO:0000313" key="9">
    <source>
        <dbReference type="Proteomes" id="UP001059824"/>
    </source>
</evidence>
<dbReference type="InterPro" id="IPR010994">
    <property type="entry name" value="RuvA_2-like"/>
</dbReference>
<dbReference type="GO" id="GO:0005737">
    <property type="term" value="C:cytoplasm"/>
    <property type="evidence" value="ECO:0007669"/>
    <property type="project" value="UniProtKB-SubCell"/>
</dbReference>
<dbReference type="GO" id="GO:0016787">
    <property type="term" value="F:hydrolase activity"/>
    <property type="evidence" value="ECO:0007669"/>
    <property type="project" value="UniProtKB-KW"/>
</dbReference>
<dbReference type="InterPro" id="IPR012340">
    <property type="entry name" value="NA-bd_OB-fold"/>
</dbReference>
<feature type="domain" description="Helix-hairpin-helix DNA-binding motif class 1" evidence="7">
    <location>
        <begin position="107"/>
        <end position="126"/>
    </location>
</feature>
<gene>
    <name evidence="6 8" type="primary">ruvA</name>
    <name evidence="8" type="ORF">GII36_04915</name>
</gene>
<dbReference type="InterPro" id="IPR000085">
    <property type="entry name" value="RuvA"/>
</dbReference>
<evidence type="ECO:0000256" key="3">
    <source>
        <dbReference type="ARBA" id="ARBA00023125"/>
    </source>
</evidence>
<dbReference type="GO" id="GO:0006310">
    <property type="term" value="P:DNA recombination"/>
    <property type="evidence" value="ECO:0007669"/>
    <property type="project" value="UniProtKB-UniRule"/>
</dbReference>
<evidence type="ECO:0000256" key="4">
    <source>
        <dbReference type="ARBA" id="ARBA00023172"/>
    </source>
</evidence>
<dbReference type="SUPFAM" id="SSF47781">
    <property type="entry name" value="RuvA domain 2-like"/>
    <property type="match status" value="1"/>
</dbReference>
<feature type="region of interest" description="Domain III" evidence="6">
    <location>
        <begin position="150"/>
        <end position="192"/>
    </location>
</feature>
<dbReference type="InterPro" id="IPR036267">
    <property type="entry name" value="RuvA_C_sf"/>
</dbReference>
<feature type="region of interest" description="Domain II" evidence="6">
    <location>
        <begin position="64"/>
        <end position="141"/>
    </location>
</feature>
<keyword evidence="9" id="KW-1185">Reference proteome</keyword>
<comment type="caution">
    <text evidence="6">Lacks conserved residue(s) required for the propagation of feature annotation.</text>
</comment>
<dbReference type="Gene3D" id="2.40.50.140">
    <property type="entry name" value="Nucleic acid-binding proteins"/>
    <property type="match status" value="1"/>
</dbReference>
<dbReference type="Pfam" id="PF14520">
    <property type="entry name" value="HHH_5"/>
    <property type="match status" value="1"/>
</dbReference>
<evidence type="ECO:0000256" key="5">
    <source>
        <dbReference type="ARBA" id="ARBA00023204"/>
    </source>
</evidence>
<dbReference type="Pfam" id="PF01330">
    <property type="entry name" value="RuvA_N"/>
    <property type="match status" value="1"/>
</dbReference>
<comment type="subunit">
    <text evidence="6">Homotetramer. Forms an RuvA(8)-RuvB(12)-Holliday junction (HJ) complex. HJ DNA is sandwiched between 2 RuvA tetramers; dsDNA enters through RuvA and exits via RuvB. An RuvB hexamer assembles on each DNA strand where it exits the tetramer. Each RuvB hexamer is contacted by two RuvA subunits (via domain III) on 2 adjacent RuvB subunits; this complex drives branch migration. In the full resolvosome a probable DNA-RuvA(4)-RuvB(12)-RuvC(2) complex forms which resolves the HJ.</text>
</comment>
<dbReference type="NCBIfam" id="TIGR00084">
    <property type="entry name" value="ruvA"/>
    <property type="match status" value="1"/>
</dbReference>
<evidence type="ECO:0000259" key="7">
    <source>
        <dbReference type="SMART" id="SM00278"/>
    </source>
</evidence>
<sequence>MIAHVHGTVAEKFGNAIIVDVHGVGYEVQTALGDYERALLHEEVKFYTYHHIREQSQDLFGFSSLAAKKLFELLITVQGVGPKAALAILSLADSEVVRNAIASEDVAFVTKASGVGKKTAERVVVDLHDKVGLALRYDNNMATGESAVLSHTDEALEALMALGYNLNDATKALEGVSTELSTAERVTRALKG</sequence>
<dbReference type="InterPro" id="IPR013849">
    <property type="entry name" value="DNA_helicase_Holl-junc_RuvA_I"/>
</dbReference>
<keyword evidence="2 6" id="KW-0227">DNA damage</keyword>